<feature type="compositionally biased region" description="Low complexity" evidence="1">
    <location>
        <begin position="340"/>
        <end position="355"/>
    </location>
</feature>
<feature type="compositionally biased region" description="Polar residues" evidence="1">
    <location>
        <begin position="604"/>
        <end position="620"/>
    </location>
</feature>
<dbReference type="GO" id="GO:0003779">
    <property type="term" value="F:actin binding"/>
    <property type="evidence" value="ECO:0007669"/>
    <property type="project" value="InterPro"/>
</dbReference>
<proteinExistence type="predicted"/>
<dbReference type="InterPro" id="IPR027267">
    <property type="entry name" value="AH/BAR_dom_sf"/>
</dbReference>
<feature type="compositionally biased region" description="Low complexity" evidence="1">
    <location>
        <begin position="774"/>
        <end position="790"/>
    </location>
</feature>
<dbReference type="Gene3D" id="1.20.1270.60">
    <property type="entry name" value="Arfaptin homology (AH) domain/BAR domain"/>
    <property type="match status" value="1"/>
</dbReference>
<dbReference type="GO" id="GO:0030031">
    <property type="term" value="P:cell projection assembly"/>
    <property type="evidence" value="ECO:0007669"/>
    <property type="project" value="TreeGrafter"/>
</dbReference>
<dbReference type="SUPFAM" id="SSF103657">
    <property type="entry name" value="BAR/IMD domain-like"/>
    <property type="match status" value="1"/>
</dbReference>
<protein>
    <recommendedName>
        <fullName evidence="2">IMD domain-containing protein</fullName>
    </recommendedName>
</protein>
<reference evidence="3" key="1">
    <citation type="submission" date="2014-12" db="EMBL/GenBank/DDBJ databases">
        <title>Insight into the proteome of Arion vulgaris.</title>
        <authorList>
            <person name="Aradska J."/>
            <person name="Bulat T."/>
            <person name="Smidak R."/>
            <person name="Sarate P."/>
            <person name="Gangsoo J."/>
            <person name="Sialana F."/>
            <person name="Bilban M."/>
            <person name="Lubec G."/>
        </authorList>
    </citation>
    <scope>NUCLEOTIDE SEQUENCE</scope>
    <source>
        <tissue evidence="3">Skin</tissue>
    </source>
</reference>
<name>A0A0B7A4B2_9EUPU</name>
<dbReference type="GO" id="GO:0005543">
    <property type="term" value="F:phospholipid binding"/>
    <property type="evidence" value="ECO:0007669"/>
    <property type="project" value="TreeGrafter"/>
</dbReference>
<feature type="region of interest" description="Disordered" evidence="1">
    <location>
        <begin position="276"/>
        <end position="441"/>
    </location>
</feature>
<dbReference type="PROSITE" id="PS51338">
    <property type="entry name" value="IMD"/>
    <property type="match status" value="1"/>
</dbReference>
<feature type="compositionally biased region" description="Polar residues" evidence="1">
    <location>
        <begin position="855"/>
        <end position="867"/>
    </location>
</feature>
<dbReference type="InterPro" id="IPR030127">
    <property type="entry name" value="MTSS1/MTSS2"/>
</dbReference>
<gene>
    <name evidence="3" type="primary">ORF96425</name>
</gene>
<feature type="compositionally biased region" description="Polar residues" evidence="1">
    <location>
        <begin position="709"/>
        <end position="724"/>
    </location>
</feature>
<evidence type="ECO:0000313" key="3">
    <source>
        <dbReference type="EMBL" id="CEK75648.1"/>
    </source>
</evidence>
<sequence length="867" mass="92616">MSTAATAAAAMDAGSYNPEKDSVILGGLFQSIINDLRGSSPIWEDFTYKSVKLHTSLKTTVVAVGAFLEAFQKVADMATSSKGATREIGSALTRLCMRHRSIESHLKALTSSILDNLVAPLQDKLEDWKKSVAQIDKDHSRENKKAKQDIKKAASDTIRLQKKVRKGSTHGKSDMQQKLDSAMLDVNSKYHQLEETEKNSVRSALIEERSRFCLFITCLKPFVDQELKLLTEMTHINEIMENLCMQASDPAILPASSEQVIMDLKGVDTTSFSFTQAYQQSSPPSSPSSLGSRKSSMCSINSVNSSSSSSSHSPSHTIHKHHHHVYAQGTDSQERDECDSTPTTPSDNTPSASSTWNNWPNMPGNPRLDQSRPHTISSAYEKGHTRPALKPDIFEPPQETVEMRPKTLRSLSQSSNSSSRENRPSATISKLQPVLPPHCPKPKIKAVAPPMLPPGVQPIYANMSDLAQRGSQSNLLPDGGGEPTIPASAATSMIQQTTSLELAKAIRELEVSTAALTSAYDSDAYSAVNNHTAVTSSTSAACDTDSYTSKMSLQCSSGYGTMNSTPAGSEDTIASGGIPVTGGGIVRRSSMSTQKPPPPVRRTASVSGAPTYLQMSSEKQSPADGHDSSYSIGGGEGLIESPYAELQVIQQSIHDQNRSQVAASGAAVKMLQFQRQTGSGDQSHIGLGYAPHPDGSFLHTHDTGGGQYAPSQLQGPTTTTNPIQSLNTKFASLTSQYQEEYGRDEVDSSGSTRSLVQKSAPQVMQKPNKRLPATSISHGGSRRSTSTSTICPHRSIWHPPGKPTSPAKKQVPRSSNSPTASASTCQTATSAEATAESLLRTKQLSRTASAPRGGLSSSSNAGGTAGD</sequence>
<dbReference type="AlphaFoldDB" id="A0A0B7A4B2"/>
<dbReference type="PANTHER" id="PTHR15708">
    <property type="entry name" value="ACTIN BUNDLING/MISSING IN METASTASIS-RELATED"/>
    <property type="match status" value="1"/>
</dbReference>
<dbReference type="GO" id="GO:0009898">
    <property type="term" value="C:cytoplasmic side of plasma membrane"/>
    <property type="evidence" value="ECO:0007669"/>
    <property type="project" value="TreeGrafter"/>
</dbReference>
<feature type="compositionally biased region" description="Polar residues" evidence="1">
    <location>
        <begin position="748"/>
        <end position="762"/>
    </location>
</feature>
<feature type="compositionally biased region" description="Low complexity" evidence="1">
    <location>
        <begin position="817"/>
        <end position="837"/>
    </location>
</feature>
<feature type="region of interest" description="Disordered" evidence="1">
    <location>
        <begin position="585"/>
        <end position="636"/>
    </location>
</feature>
<dbReference type="Pfam" id="PF08397">
    <property type="entry name" value="IMD"/>
    <property type="match status" value="1"/>
</dbReference>
<accession>A0A0B7A4B2</accession>
<evidence type="ECO:0000256" key="1">
    <source>
        <dbReference type="SAM" id="MobiDB-lite"/>
    </source>
</evidence>
<dbReference type="PANTHER" id="PTHR15708:SF4">
    <property type="entry name" value="FI21477P1-RELATED"/>
    <property type="match status" value="1"/>
</dbReference>
<feature type="region of interest" description="Disordered" evidence="1">
    <location>
        <begin position="738"/>
        <end position="867"/>
    </location>
</feature>
<feature type="compositionally biased region" description="Low complexity" evidence="1">
    <location>
        <begin position="281"/>
        <end position="316"/>
    </location>
</feature>
<feature type="compositionally biased region" description="Low complexity" evidence="1">
    <location>
        <begin position="408"/>
        <end position="419"/>
    </location>
</feature>
<feature type="domain" description="IMD" evidence="2">
    <location>
        <begin position="13"/>
        <end position="267"/>
    </location>
</feature>
<evidence type="ECO:0000259" key="2">
    <source>
        <dbReference type="PROSITE" id="PS51338"/>
    </source>
</evidence>
<dbReference type="InterPro" id="IPR013606">
    <property type="entry name" value="I-BAR_dom"/>
</dbReference>
<dbReference type="EMBL" id="HACG01028783">
    <property type="protein sequence ID" value="CEK75648.1"/>
    <property type="molecule type" value="Transcribed_RNA"/>
</dbReference>
<feature type="region of interest" description="Disordered" evidence="1">
    <location>
        <begin position="678"/>
        <end position="724"/>
    </location>
</feature>
<dbReference type="GO" id="GO:0007009">
    <property type="term" value="P:plasma membrane organization"/>
    <property type="evidence" value="ECO:0007669"/>
    <property type="project" value="InterPro"/>
</dbReference>
<organism evidence="3">
    <name type="scientific">Arion vulgaris</name>
    <dbReference type="NCBI Taxonomy" id="1028688"/>
    <lineage>
        <taxon>Eukaryota</taxon>
        <taxon>Metazoa</taxon>
        <taxon>Spiralia</taxon>
        <taxon>Lophotrochozoa</taxon>
        <taxon>Mollusca</taxon>
        <taxon>Gastropoda</taxon>
        <taxon>Heterobranchia</taxon>
        <taxon>Euthyneura</taxon>
        <taxon>Panpulmonata</taxon>
        <taxon>Eupulmonata</taxon>
        <taxon>Stylommatophora</taxon>
        <taxon>Helicina</taxon>
        <taxon>Arionoidea</taxon>
        <taxon>Arionidae</taxon>
        <taxon>Arion</taxon>
    </lineage>
</organism>
<dbReference type="GO" id="GO:0015629">
    <property type="term" value="C:actin cytoskeleton"/>
    <property type="evidence" value="ECO:0007669"/>
    <property type="project" value="TreeGrafter"/>
</dbReference>